<evidence type="ECO:0000313" key="2">
    <source>
        <dbReference type="Proteomes" id="UP000310334"/>
    </source>
</evidence>
<accession>A0A4V6RXN1</accession>
<dbReference type="Proteomes" id="UP000310334">
    <property type="component" value="Unassembled WGS sequence"/>
</dbReference>
<sequence length="118" mass="13665">MLQDIMYNEQNKHLDSMFILGGIDKNNELILFQRGRDENKMTVKTPENIPQVTYLPNEEAMVLDFDSIIGPRMYKLIHGKGKITPNKVLKLHLLLNSEVEKVDSTVGKKTRELIIKRE</sequence>
<comment type="caution">
    <text evidence="1">The sequence shown here is derived from an EMBL/GenBank/DDBJ whole genome shotgun (WGS) entry which is preliminary data.</text>
</comment>
<name>A0A4V6RXN1_9BACI</name>
<proteinExistence type="predicted"/>
<keyword evidence="2" id="KW-1185">Reference proteome</keyword>
<dbReference type="RefSeq" id="WP_155443941.1">
    <property type="nucleotide sequence ID" value="NZ_CP046266.1"/>
</dbReference>
<evidence type="ECO:0000313" key="1">
    <source>
        <dbReference type="EMBL" id="THF81597.1"/>
    </source>
</evidence>
<gene>
    <name evidence="1" type="ORF">E6W99_06760</name>
</gene>
<dbReference type="EMBL" id="SSNT01000004">
    <property type="protein sequence ID" value="THF81597.1"/>
    <property type="molecule type" value="Genomic_DNA"/>
</dbReference>
<dbReference type="AlphaFoldDB" id="A0A4V6RXN1"/>
<reference evidence="1 2" key="1">
    <citation type="submission" date="2019-04" db="EMBL/GenBank/DDBJ databases">
        <title>Bacillus sediminilitoris sp. nov., isolated from a tidal flat sediment on the East China Sea.</title>
        <authorList>
            <person name="Wei Y."/>
            <person name="Mao H."/>
            <person name="Fang J."/>
        </authorList>
    </citation>
    <scope>NUCLEOTIDE SEQUENCE [LARGE SCALE GENOMIC DNA]</scope>
    <source>
        <strain evidence="1 2">DSL-17</strain>
    </source>
</reference>
<organism evidence="1 2">
    <name type="scientific">Metabacillus sediminilitoris</name>
    <dbReference type="NCBI Taxonomy" id="2567941"/>
    <lineage>
        <taxon>Bacteria</taxon>
        <taxon>Bacillati</taxon>
        <taxon>Bacillota</taxon>
        <taxon>Bacilli</taxon>
        <taxon>Bacillales</taxon>
        <taxon>Bacillaceae</taxon>
        <taxon>Metabacillus</taxon>
    </lineage>
</organism>
<protein>
    <submittedName>
        <fullName evidence="1">Uncharacterized protein</fullName>
    </submittedName>
</protein>